<keyword evidence="2" id="KW-1185">Reference proteome</keyword>
<evidence type="ECO:0000313" key="2">
    <source>
        <dbReference type="Proteomes" id="UP001597051"/>
    </source>
</evidence>
<dbReference type="Proteomes" id="UP001597051">
    <property type="component" value="Unassembled WGS sequence"/>
</dbReference>
<accession>A0ABW3J2N4</accession>
<organism evidence="1 2">
    <name type="scientific">Flavobacterium myungsuense</name>
    <dbReference type="NCBI Taxonomy" id="651823"/>
    <lineage>
        <taxon>Bacteria</taxon>
        <taxon>Pseudomonadati</taxon>
        <taxon>Bacteroidota</taxon>
        <taxon>Flavobacteriia</taxon>
        <taxon>Flavobacteriales</taxon>
        <taxon>Flavobacteriaceae</taxon>
        <taxon>Flavobacterium</taxon>
    </lineage>
</organism>
<reference evidence="2" key="1">
    <citation type="journal article" date="2019" name="Int. J. Syst. Evol. Microbiol.">
        <title>The Global Catalogue of Microorganisms (GCM) 10K type strain sequencing project: providing services to taxonomists for standard genome sequencing and annotation.</title>
        <authorList>
            <consortium name="The Broad Institute Genomics Platform"/>
            <consortium name="The Broad Institute Genome Sequencing Center for Infectious Disease"/>
            <person name="Wu L."/>
            <person name="Ma J."/>
        </authorList>
    </citation>
    <scope>NUCLEOTIDE SEQUENCE [LARGE SCALE GENOMIC DNA]</scope>
    <source>
        <strain evidence="2">CECT 7649</strain>
    </source>
</reference>
<gene>
    <name evidence="1" type="ORF">ACFQ0S_09370</name>
</gene>
<dbReference type="RefSeq" id="WP_379758506.1">
    <property type="nucleotide sequence ID" value="NZ_JBHSYB010000064.1"/>
</dbReference>
<protein>
    <submittedName>
        <fullName evidence="1">Uncharacterized protein</fullName>
    </submittedName>
</protein>
<sequence length="54" mass="6469">MLRRVIKKESANPKTSKKHNLPIIKMRFELFSFLRSPTKTIEKRLAERERNGEN</sequence>
<comment type="caution">
    <text evidence="1">The sequence shown here is derived from an EMBL/GenBank/DDBJ whole genome shotgun (WGS) entry which is preliminary data.</text>
</comment>
<name>A0ABW3J2N4_9FLAO</name>
<dbReference type="EMBL" id="JBHTIZ010000024">
    <property type="protein sequence ID" value="MFD0984682.1"/>
    <property type="molecule type" value="Genomic_DNA"/>
</dbReference>
<proteinExistence type="predicted"/>
<evidence type="ECO:0000313" key="1">
    <source>
        <dbReference type="EMBL" id="MFD0984682.1"/>
    </source>
</evidence>